<keyword evidence="3" id="KW-1185">Reference proteome</keyword>
<dbReference type="EMBL" id="JABFUD020000001">
    <property type="protein sequence ID" value="KAI5084680.1"/>
    <property type="molecule type" value="Genomic_DNA"/>
</dbReference>
<dbReference type="OrthoDB" id="9970435at2759"/>
<accession>A0A9D4VEQ9</accession>
<dbReference type="InterPro" id="IPR045096">
    <property type="entry name" value="EDR2-like"/>
</dbReference>
<dbReference type="InterPro" id="IPR009769">
    <property type="entry name" value="EDR2_C"/>
</dbReference>
<dbReference type="PANTHER" id="PTHR12136:SF101">
    <property type="entry name" value="ENHANCED DISEASE RESISTANCE-LIKE PROTEIN (DUF1336)"/>
    <property type="match status" value="1"/>
</dbReference>
<dbReference type="Proteomes" id="UP000886520">
    <property type="component" value="Chromosome 1"/>
</dbReference>
<protein>
    <recommendedName>
        <fullName evidence="1">Protein ENHANCED DISEASE RESISTANCE 2 C-terminal domain-containing protein</fullName>
    </recommendedName>
</protein>
<reference evidence="2" key="1">
    <citation type="submission" date="2021-01" db="EMBL/GenBank/DDBJ databases">
        <title>Adiantum capillus-veneris genome.</title>
        <authorList>
            <person name="Fang Y."/>
            <person name="Liao Q."/>
        </authorList>
    </citation>
    <scope>NUCLEOTIDE SEQUENCE</scope>
    <source>
        <strain evidence="2">H3</strain>
        <tissue evidence="2">Leaf</tissue>
    </source>
</reference>
<gene>
    <name evidence="2" type="ORF">GOP47_0000849</name>
</gene>
<sequence>MAEQSSPDHEELPEWVKRLRHGGPIPLSDSSSRQGAAAECSWACLPGKLFHVRGADYERSKMKVAGGACLLQPLAVDFFQGPCKIASVMERPDCRVRAALADIAAAEAGGVPPFVWVFNYQLSTSANHSLVLYFVSSEPPPEGSMLQKFLDGDDAFRKARLKTLVRMPEAPRVVQALVGARWPACVVGNFLKCSYTRTEKYLEVDVDLGSSPLIGAAVHCTFGLARLVVVDLAFVLEGIYSDELPEEILGAFRLHKLDPSSALYIDDRCTSSSTSLPSSAASNVPPLPSVCVTSAADKPASQCLGGTGLKGGLLRLLGKKGQGGR</sequence>
<dbReference type="Pfam" id="PF07059">
    <property type="entry name" value="EDR2_C"/>
    <property type="match status" value="1"/>
</dbReference>
<feature type="domain" description="Protein ENHANCED DISEASE RESISTANCE 2 C-terminal" evidence="1">
    <location>
        <begin position="42"/>
        <end position="258"/>
    </location>
</feature>
<dbReference type="AlphaFoldDB" id="A0A9D4VEQ9"/>
<dbReference type="PANTHER" id="PTHR12136">
    <property type="entry name" value="ENHANCED DISEASE RESISTANCE-RELATED"/>
    <property type="match status" value="1"/>
</dbReference>
<organism evidence="2 3">
    <name type="scientific">Adiantum capillus-veneris</name>
    <name type="common">Maidenhair fern</name>
    <dbReference type="NCBI Taxonomy" id="13818"/>
    <lineage>
        <taxon>Eukaryota</taxon>
        <taxon>Viridiplantae</taxon>
        <taxon>Streptophyta</taxon>
        <taxon>Embryophyta</taxon>
        <taxon>Tracheophyta</taxon>
        <taxon>Polypodiopsida</taxon>
        <taxon>Polypodiidae</taxon>
        <taxon>Polypodiales</taxon>
        <taxon>Pteridineae</taxon>
        <taxon>Pteridaceae</taxon>
        <taxon>Vittarioideae</taxon>
        <taxon>Adiantum</taxon>
    </lineage>
</organism>
<evidence type="ECO:0000313" key="2">
    <source>
        <dbReference type="EMBL" id="KAI5084680.1"/>
    </source>
</evidence>
<comment type="caution">
    <text evidence="2">The sequence shown here is derived from an EMBL/GenBank/DDBJ whole genome shotgun (WGS) entry which is preliminary data.</text>
</comment>
<name>A0A9D4VEQ9_ADICA</name>
<proteinExistence type="predicted"/>
<evidence type="ECO:0000313" key="3">
    <source>
        <dbReference type="Proteomes" id="UP000886520"/>
    </source>
</evidence>
<evidence type="ECO:0000259" key="1">
    <source>
        <dbReference type="Pfam" id="PF07059"/>
    </source>
</evidence>